<evidence type="ECO:0000313" key="3">
    <source>
        <dbReference type="EMBL" id="QUT07001.1"/>
    </source>
</evidence>
<evidence type="ECO:0000256" key="1">
    <source>
        <dbReference type="SAM" id="MobiDB-lite"/>
    </source>
</evidence>
<sequence length="142" mass="14410">MRITIRMKALGAVAAVLVAGTPAMAQYGGAGPNGGSGIRTRDAVNAAILSDVSSDRQAEREAKRTPYASPGYGSIRTAKQAADACGADAVSEAGRGSKLIGKPLARTMATGWEVEGHVDTGDGHVPFVCSVRNGSVSGILLK</sequence>
<dbReference type="RefSeq" id="WP_212610243.1">
    <property type="nucleotide sequence ID" value="NZ_CP073910.1"/>
</dbReference>
<reference evidence="3" key="1">
    <citation type="submission" date="2021-04" db="EMBL/GenBank/DDBJ databases">
        <title>Isolation of p-tert-butylphenol degrading bacteria Sphingobium phenoxybenzoativorans Tas13 from active sludge.</title>
        <authorList>
            <person name="Li Y."/>
        </authorList>
    </citation>
    <scope>NUCLEOTIDE SEQUENCE</scope>
    <source>
        <strain evidence="3">Tas13</strain>
    </source>
</reference>
<feature type="chain" id="PRO_5037678084" evidence="2">
    <location>
        <begin position="26"/>
        <end position="142"/>
    </location>
</feature>
<keyword evidence="2" id="KW-0732">Signal</keyword>
<dbReference type="AlphaFoldDB" id="A0A975Q2S7"/>
<feature type="compositionally biased region" description="Basic and acidic residues" evidence="1">
    <location>
        <begin position="53"/>
        <end position="64"/>
    </location>
</feature>
<dbReference type="KEGG" id="spph:KFK14_06125"/>
<organism evidence="3 4">
    <name type="scientific">Sphingobium phenoxybenzoativorans</name>
    <dbReference type="NCBI Taxonomy" id="1592790"/>
    <lineage>
        <taxon>Bacteria</taxon>
        <taxon>Pseudomonadati</taxon>
        <taxon>Pseudomonadota</taxon>
        <taxon>Alphaproteobacteria</taxon>
        <taxon>Sphingomonadales</taxon>
        <taxon>Sphingomonadaceae</taxon>
        <taxon>Sphingobium</taxon>
    </lineage>
</organism>
<feature type="signal peptide" evidence="2">
    <location>
        <begin position="1"/>
        <end position="25"/>
    </location>
</feature>
<feature type="region of interest" description="Disordered" evidence="1">
    <location>
        <begin position="50"/>
        <end position="74"/>
    </location>
</feature>
<evidence type="ECO:0000313" key="4">
    <source>
        <dbReference type="Proteomes" id="UP000681425"/>
    </source>
</evidence>
<dbReference type="EMBL" id="CP073910">
    <property type="protein sequence ID" value="QUT07001.1"/>
    <property type="molecule type" value="Genomic_DNA"/>
</dbReference>
<evidence type="ECO:0000256" key="2">
    <source>
        <dbReference type="SAM" id="SignalP"/>
    </source>
</evidence>
<dbReference type="Proteomes" id="UP000681425">
    <property type="component" value="Chromosome"/>
</dbReference>
<keyword evidence="4" id="KW-1185">Reference proteome</keyword>
<protein>
    <submittedName>
        <fullName evidence="3">Uncharacterized protein</fullName>
    </submittedName>
</protein>
<proteinExistence type="predicted"/>
<gene>
    <name evidence="3" type="ORF">KFK14_06125</name>
</gene>
<accession>A0A975Q2S7</accession>
<name>A0A975Q2S7_9SPHN</name>